<evidence type="ECO:0000313" key="1">
    <source>
        <dbReference type="EMBL" id="MFD2246823.1"/>
    </source>
</evidence>
<keyword evidence="2" id="KW-1185">Reference proteome</keyword>
<dbReference type="Proteomes" id="UP001597374">
    <property type="component" value="Unassembled WGS sequence"/>
</dbReference>
<name>A0ABW5CYE5_9BACT</name>
<organism evidence="1 2">
    <name type="scientific">Pontibacter ruber</name>
    <dbReference type="NCBI Taxonomy" id="1343895"/>
    <lineage>
        <taxon>Bacteria</taxon>
        <taxon>Pseudomonadati</taxon>
        <taxon>Bacteroidota</taxon>
        <taxon>Cytophagia</taxon>
        <taxon>Cytophagales</taxon>
        <taxon>Hymenobacteraceae</taxon>
        <taxon>Pontibacter</taxon>
    </lineage>
</organism>
<evidence type="ECO:0000313" key="2">
    <source>
        <dbReference type="Proteomes" id="UP001597374"/>
    </source>
</evidence>
<evidence type="ECO:0008006" key="3">
    <source>
        <dbReference type="Google" id="ProtNLM"/>
    </source>
</evidence>
<reference evidence="2" key="1">
    <citation type="journal article" date="2019" name="Int. J. Syst. Evol. Microbiol.">
        <title>The Global Catalogue of Microorganisms (GCM) 10K type strain sequencing project: providing services to taxonomists for standard genome sequencing and annotation.</title>
        <authorList>
            <consortium name="The Broad Institute Genomics Platform"/>
            <consortium name="The Broad Institute Genome Sequencing Center for Infectious Disease"/>
            <person name="Wu L."/>
            <person name="Ma J."/>
        </authorList>
    </citation>
    <scope>NUCLEOTIDE SEQUENCE [LARGE SCALE GENOMIC DNA]</scope>
    <source>
        <strain evidence="2">CGMCC 4.1782</strain>
    </source>
</reference>
<accession>A0ABW5CYE5</accession>
<sequence>MKVVCFIGSGFNYMLADIVKPQTDLTIGNITLYEELISLNNLWQEFDYPLLQLGSFIPDRRGERMLEAVENIQSILQKSSTIGNKINSTDQSPHAILDIFIKEHIQRVGERFTKFEENGGYSKINRVFSNFGAAFTSILQKNHISEFYLCSTNYDGIVDSLLTYYCKHEMKRKFILKDGFINEDFYCDLFRRYNYKIAHIHGSYRYFDGPNRTIKVGKAIVNEKPLMIYGNPYRKESSILNNHVLKVNYLELKRLLSSCDKVVAIGNSFNDEPHLLDLLRSTFNRPETQMIVCSDKPHVVASVLEPYYGYTIHTQSTKHVQSEEQLIKLFSKLLSSTSMNMLATA</sequence>
<gene>
    <name evidence="1" type="ORF">ACFSKP_11195</name>
</gene>
<comment type="caution">
    <text evidence="1">The sequence shown here is derived from an EMBL/GenBank/DDBJ whole genome shotgun (WGS) entry which is preliminary data.</text>
</comment>
<proteinExistence type="predicted"/>
<dbReference type="RefSeq" id="WP_250428601.1">
    <property type="nucleotide sequence ID" value="NZ_JALPRR010000001.1"/>
</dbReference>
<protein>
    <recommendedName>
        <fullName evidence="3">SIR2-like domain-containing protein</fullName>
    </recommendedName>
</protein>
<dbReference type="EMBL" id="JBHUIM010000001">
    <property type="protein sequence ID" value="MFD2246823.1"/>
    <property type="molecule type" value="Genomic_DNA"/>
</dbReference>